<evidence type="ECO:0000313" key="3">
    <source>
        <dbReference type="EMBL" id="SDG82248.1"/>
    </source>
</evidence>
<dbReference type="AlphaFoldDB" id="A0A1G7XDE6"/>
<proteinExistence type="predicted"/>
<evidence type="ECO:0000256" key="2">
    <source>
        <dbReference type="SAM" id="Phobius"/>
    </source>
</evidence>
<sequence>MYELYRIIEINGPGVLIILAILLFGKKMIEYFFSKTIELKKTELNQKLENYKTKLEQQNRDFQHDLDLKLNEFNIQFSKLHQDRAEVIRQLYHKIIELQSAMTVFTRKVHPIIKSAEKEKKERLDRVNKAIHNFVNYYMPNKIYFDKDLAKKLDNLSNEYRTKGWDFAQMSSHLSEYKMAKGSYDIYQKKLDKISDIVIKEFPKIIEELEDEFRTILGVK</sequence>
<dbReference type="Proteomes" id="UP000199296">
    <property type="component" value="Unassembled WGS sequence"/>
</dbReference>
<gene>
    <name evidence="3" type="ORF">SAMN04488027_10842</name>
</gene>
<organism evidence="3 4">
    <name type="scientific">Psychroflexus sediminis</name>
    <dbReference type="NCBI Taxonomy" id="470826"/>
    <lineage>
        <taxon>Bacteria</taxon>
        <taxon>Pseudomonadati</taxon>
        <taxon>Bacteroidota</taxon>
        <taxon>Flavobacteriia</taxon>
        <taxon>Flavobacteriales</taxon>
        <taxon>Flavobacteriaceae</taxon>
        <taxon>Psychroflexus</taxon>
    </lineage>
</organism>
<accession>A0A1G7XDE6</accession>
<keyword evidence="2" id="KW-0472">Membrane</keyword>
<protein>
    <submittedName>
        <fullName evidence="3">Uncharacterized protein</fullName>
    </submittedName>
</protein>
<feature type="transmembrane region" description="Helical" evidence="2">
    <location>
        <begin position="6"/>
        <end position="25"/>
    </location>
</feature>
<dbReference type="STRING" id="470826.SAMN04488027_10842"/>
<keyword evidence="1" id="KW-0175">Coiled coil</keyword>
<feature type="coiled-coil region" evidence="1">
    <location>
        <begin position="34"/>
        <end position="72"/>
    </location>
</feature>
<dbReference type="RefSeq" id="WP_093368120.1">
    <property type="nucleotide sequence ID" value="NZ_FNCW01000008.1"/>
</dbReference>
<evidence type="ECO:0000313" key="4">
    <source>
        <dbReference type="Proteomes" id="UP000199296"/>
    </source>
</evidence>
<reference evidence="3 4" key="1">
    <citation type="submission" date="2016-10" db="EMBL/GenBank/DDBJ databases">
        <authorList>
            <person name="de Groot N.N."/>
        </authorList>
    </citation>
    <scope>NUCLEOTIDE SEQUENCE [LARGE SCALE GENOMIC DNA]</scope>
    <source>
        <strain evidence="3 4">DSM 19803</strain>
    </source>
</reference>
<keyword evidence="4" id="KW-1185">Reference proteome</keyword>
<dbReference type="OrthoDB" id="1358822at2"/>
<name>A0A1G7XDE6_9FLAO</name>
<keyword evidence="2" id="KW-1133">Transmembrane helix</keyword>
<dbReference type="EMBL" id="FNCW01000008">
    <property type="protein sequence ID" value="SDG82248.1"/>
    <property type="molecule type" value="Genomic_DNA"/>
</dbReference>
<keyword evidence="2" id="KW-0812">Transmembrane</keyword>
<evidence type="ECO:0000256" key="1">
    <source>
        <dbReference type="SAM" id="Coils"/>
    </source>
</evidence>